<reference evidence="1" key="1">
    <citation type="submission" date="2017-06" db="EMBL/GenBank/DDBJ databases">
        <title>Novel phages from South African skin metaviromes.</title>
        <authorList>
            <person name="van Zyl L.J."/>
            <person name="Abrahams Y."/>
            <person name="Stander E.A."/>
            <person name="Kirby B.M."/>
            <person name="Clavaud C."/>
            <person name="Farcet C."/>
            <person name="Breton L."/>
            <person name="Trindade M.I."/>
        </authorList>
    </citation>
    <scope>NUCLEOTIDE SEQUENCE</scope>
</reference>
<proteinExistence type="predicted"/>
<name>A0A2H4JFD8_9CAUD</name>
<organism evidence="1">
    <name type="scientific">uncultured Caudovirales phage</name>
    <dbReference type="NCBI Taxonomy" id="2100421"/>
    <lineage>
        <taxon>Viruses</taxon>
        <taxon>Duplodnaviria</taxon>
        <taxon>Heunggongvirae</taxon>
        <taxon>Uroviricota</taxon>
        <taxon>Caudoviricetes</taxon>
        <taxon>Peduoviridae</taxon>
        <taxon>Maltschvirus</taxon>
        <taxon>Maltschvirus maltsch</taxon>
    </lineage>
</organism>
<gene>
    <name evidence="1" type="ORF">3S1_20</name>
</gene>
<evidence type="ECO:0000313" key="1">
    <source>
        <dbReference type="EMBL" id="ASN71656.1"/>
    </source>
</evidence>
<protein>
    <submittedName>
        <fullName evidence="1">Uncharacterized protein</fullName>
    </submittedName>
</protein>
<dbReference type="EMBL" id="MF417930">
    <property type="protein sequence ID" value="ASN71656.1"/>
    <property type="molecule type" value="Genomic_DNA"/>
</dbReference>
<accession>A0A2H4JFD8</accession>
<sequence length="39" mass="4487">MVTAITLMMAVPHFLLKLVSNLKRFKNTSKVEQEKLKVV</sequence>